<sequence length="417" mass="48480">MIPQTNKKILIIAESINVEDSSGSKANVALIENLKEAGYELKVYHYSRKEIQLNAIECINIKEIKYGSNYFLSRLQRKIQHNSNLNLAKRLEPIFGFSFTFFNDTRSIGKALKMENVQDYNLILTLSKGASFRPHYAILKLPKFHSKWMAYIHDPYPFHLYPEPYNWDEPGYLKKIDFFKDLAAKCRWAAYPSLYLQQWMESYYSMFKNKGVIIPHQLKKTDELSMLPDYFDPSKFNLLHAGNLMKQRPPFALINGFLKFLKKNPEAEKDARLLLIGSSSYHKKELDILTSNILELYISNGVVNYSTVLTMQKSASVNIILESKAKLSPFLPGKFPHCIKSGNPIMILGPAKSEVRRLLGQDYKWWAEIDDVQQIESLISSLYSIWKNYSVQNKEYEHLSYYMSSAYLRDKLNKIIL</sequence>
<evidence type="ECO:0000313" key="1">
    <source>
        <dbReference type="EMBL" id="SFF74330.1"/>
    </source>
</evidence>
<gene>
    <name evidence="1" type="ORF">SAMN04488033_10775</name>
</gene>
<protein>
    <submittedName>
        <fullName evidence="1">Uncharacterized protein</fullName>
    </submittedName>
</protein>
<dbReference type="Proteomes" id="UP000199116">
    <property type="component" value="Unassembled WGS sequence"/>
</dbReference>
<keyword evidence="2" id="KW-1185">Reference proteome</keyword>
<organism evidence="1 2">
    <name type="scientific">Salegentibacter agarivorans</name>
    <dbReference type="NCBI Taxonomy" id="345907"/>
    <lineage>
        <taxon>Bacteria</taxon>
        <taxon>Pseudomonadati</taxon>
        <taxon>Bacteroidota</taxon>
        <taxon>Flavobacteriia</taxon>
        <taxon>Flavobacteriales</taxon>
        <taxon>Flavobacteriaceae</taxon>
        <taxon>Salegentibacter</taxon>
    </lineage>
</organism>
<proteinExistence type="predicted"/>
<accession>A0A1I2L774</accession>
<name>A0A1I2L774_9FLAO</name>
<evidence type="ECO:0000313" key="2">
    <source>
        <dbReference type="Proteomes" id="UP000199116"/>
    </source>
</evidence>
<dbReference type="SUPFAM" id="SSF53756">
    <property type="entry name" value="UDP-Glycosyltransferase/glycogen phosphorylase"/>
    <property type="match status" value="1"/>
</dbReference>
<reference evidence="2" key="1">
    <citation type="submission" date="2016-10" db="EMBL/GenBank/DDBJ databases">
        <authorList>
            <person name="Varghese N."/>
            <person name="Submissions S."/>
        </authorList>
    </citation>
    <scope>NUCLEOTIDE SEQUENCE [LARGE SCALE GENOMIC DNA]</scope>
    <source>
        <strain evidence="2">DSM 23515</strain>
    </source>
</reference>
<dbReference type="AlphaFoldDB" id="A0A1I2L774"/>
<dbReference type="EMBL" id="FOOH01000007">
    <property type="protein sequence ID" value="SFF74330.1"/>
    <property type="molecule type" value="Genomic_DNA"/>
</dbReference>
<dbReference type="RefSeq" id="WP_245764349.1">
    <property type="nucleotide sequence ID" value="NZ_FOOH01000007.1"/>
</dbReference>